<feature type="domain" description="Acyltransferase 3" evidence="2">
    <location>
        <begin position="16"/>
        <end position="330"/>
    </location>
</feature>
<dbReference type="GO" id="GO:0016747">
    <property type="term" value="F:acyltransferase activity, transferring groups other than amino-acyl groups"/>
    <property type="evidence" value="ECO:0007669"/>
    <property type="project" value="InterPro"/>
</dbReference>
<dbReference type="PANTHER" id="PTHR23028:SF53">
    <property type="entry name" value="ACYL_TRANSF_3 DOMAIN-CONTAINING PROTEIN"/>
    <property type="match status" value="1"/>
</dbReference>
<keyword evidence="1" id="KW-1133">Transmembrane helix</keyword>
<feature type="transmembrane region" description="Helical" evidence="1">
    <location>
        <begin position="178"/>
        <end position="199"/>
    </location>
</feature>
<accession>A0A7W7ZNL2</accession>
<feature type="transmembrane region" description="Helical" evidence="1">
    <location>
        <begin position="12"/>
        <end position="33"/>
    </location>
</feature>
<gene>
    <name evidence="3" type="ORF">HDF15_001290</name>
</gene>
<feature type="transmembrane region" description="Helical" evidence="1">
    <location>
        <begin position="243"/>
        <end position="261"/>
    </location>
</feature>
<organism evidence="3 4">
    <name type="scientific">Granulicella mallensis</name>
    <dbReference type="NCBI Taxonomy" id="940614"/>
    <lineage>
        <taxon>Bacteria</taxon>
        <taxon>Pseudomonadati</taxon>
        <taxon>Acidobacteriota</taxon>
        <taxon>Terriglobia</taxon>
        <taxon>Terriglobales</taxon>
        <taxon>Acidobacteriaceae</taxon>
        <taxon>Granulicella</taxon>
    </lineage>
</organism>
<feature type="transmembrane region" description="Helical" evidence="1">
    <location>
        <begin position="120"/>
        <end position="139"/>
    </location>
</feature>
<dbReference type="Pfam" id="PF01757">
    <property type="entry name" value="Acyl_transf_3"/>
    <property type="match status" value="1"/>
</dbReference>
<dbReference type="AlphaFoldDB" id="A0A7W7ZNL2"/>
<evidence type="ECO:0000313" key="3">
    <source>
        <dbReference type="EMBL" id="MBB5062953.1"/>
    </source>
</evidence>
<keyword evidence="1" id="KW-0812">Transmembrane</keyword>
<protein>
    <submittedName>
        <fullName evidence="3">Peptidoglycan/LPS O-acetylase OafA/YrhL</fullName>
    </submittedName>
</protein>
<evidence type="ECO:0000313" key="4">
    <source>
        <dbReference type="Proteomes" id="UP000584867"/>
    </source>
</evidence>
<dbReference type="GO" id="GO:0016020">
    <property type="term" value="C:membrane"/>
    <property type="evidence" value="ECO:0007669"/>
    <property type="project" value="TreeGrafter"/>
</dbReference>
<dbReference type="Proteomes" id="UP000584867">
    <property type="component" value="Unassembled WGS sequence"/>
</dbReference>
<sequence length="393" mass="44593">MPIALPGHFLPGFWTGVDLFFVLSGFLITGILCDSQRTEHYFRNFYIRRSLRILPVFYGFFLLVFLLTPLLHLRYSNYIWTNPLYVMNFVVKGAVLLKHGNPTVFWVPQLPGMQVSLGPLWSLCVEEQFYLLWPLIVWLVPSRTKLMNICAVVICLTVVLRSLLYFHDPALAYKTKYLYNATYARCDTLLVGAWIALWLRGATPSRESLRRIAHVMFWGSLGLLTLLQLIFSGHCYFEIDNPVLQTVGYTLIAFAGGGVLLRCLDERSKVYRALLHPALRRLGVISYGFYFFHDLPEAQFLIVSSKLHPYHLNLLVFPLAFAYTYGAAFLSFRYLESPFLRLKALLAPGHRSVPPPLPNNIPSALAALVSALRNSPIEANPSSQYAPSQSPPA</sequence>
<evidence type="ECO:0000256" key="1">
    <source>
        <dbReference type="SAM" id="Phobius"/>
    </source>
</evidence>
<feature type="transmembrane region" description="Helical" evidence="1">
    <location>
        <begin position="211"/>
        <end position="231"/>
    </location>
</feature>
<keyword evidence="1" id="KW-0472">Membrane</keyword>
<name>A0A7W7ZNL2_9BACT</name>
<dbReference type="InterPro" id="IPR050879">
    <property type="entry name" value="Acyltransferase_3"/>
</dbReference>
<evidence type="ECO:0000259" key="2">
    <source>
        <dbReference type="Pfam" id="PF01757"/>
    </source>
</evidence>
<dbReference type="GO" id="GO:0000271">
    <property type="term" value="P:polysaccharide biosynthetic process"/>
    <property type="evidence" value="ECO:0007669"/>
    <property type="project" value="TreeGrafter"/>
</dbReference>
<reference evidence="3 4" key="1">
    <citation type="submission" date="2020-08" db="EMBL/GenBank/DDBJ databases">
        <title>Genomic Encyclopedia of Type Strains, Phase IV (KMG-V): Genome sequencing to study the core and pangenomes of soil and plant-associated prokaryotes.</title>
        <authorList>
            <person name="Whitman W."/>
        </authorList>
    </citation>
    <scope>NUCLEOTIDE SEQUENCE [LARGE SCALE GENOMIC DNA]</scope>
    <source>
        <strain evidence="3 4">X5P3</strain>
    </source>
</reference>
<dbReference type="EMBL" id="JACHIO010000004">
    <property type="protein sequence ID" value="MBB5062953.1"/>
    <property type="molecule type" value="Genomic_DNA"/>
</dbReference>
<proteinExistence type="predicted"/>
<feature type="transmembrane region" description="Helical" evidence="1">
    <location>
        <begin position="146"/>
        <end position="166"/>
    </location>
</feature>
<dbReference type="PANTHER" id="PTHR23028">
    <property type="entry name" value="ACETYLTRANSFERASE"/>
    <property type="match status" value="1"/>
</dbReference>
<feature type="transmembrane region" description="Helical" evidence="1">
    <location>
        <begin position="312"/>
        <end position="335"/>
    </location>
</feature>
<comment type="caution">
    <text evidence="3">The sequence shown here is derived from an EMBL/GenBank/DDBJ whole genome shotgun (WGS) entry which is preliminary data.</text>
</comment>
<dbReference type="InterPro" id="IPR002656">
    <property type="entry name" value="Acyl_transf_3_dom"/>
</dbReference>
<feature type="transmembrane region" description="Helical" evidence="1">
    <location>
        <begin position="53"/>
        <end position="75"/>
    </location>
</feature>